<feature type="compositionally biased region" description="Acidic residues" evidence="1">
    <location>
        <begin position="60"/>
        <end position="69"/>
    </location>
</feature>
<feature type="compositionally biased region" description="Basic and acidic residues" evidence="1">
    <location>
        <begin position="80"/>
        <end position="94"/>
    </location>
</feature>
<gene>
    <name evidence="2" type="ORF">PC129_g25372</name>
</gene>
<evidence type="ECO:0000313" key="3">
    <source>
        <dbReference type="Proteomes" id="UP000760860"/>
    </source>
</evidence>
<organism evidence="2 3">
    <name type="scientific">Phytophthora cactorum</name>
    <dbReference type="NCBI Taxonomy" id="29920"/>
    <lineage>
        <taxon>Eukaryota</taxon>
        <taxon>Sar</taxon>
        <taxon>Stramenopiles</taxon>
        <taxon>Oomycota</taxon>
        <taxon>Peronosporomycetes</taxon>
        <taxon>Peronosporales</taxon>
        <taxon>Peronosporaceae</taxon>
        <taxon>Phytophthora</taxon>
    </lineage>
</organism>
<evidence type="ECO:0000256" key="1">
    <source>
        <dbReference type="SAM" id="MobiDB-lite"/>
    </source>
</evidence>
<dbReference type="EMBL" id="RCMV01005859">
    <property type="protein sequence ID" value="KAG3182192.1"/>
    <property type="molecule type" value="Genomic_DNA"/>
</dbReference>
<reference evidence="2" key="1">
    <citation type="submission" date="2018-05" db="EMBL/GenBank/DDBJ databases">
        <title>Effector identification in a new, highly contiguous assembly of the strawberry crown rot pathogen Phytophthora cactorum.</title>
        <authorList>
            <person name="Armitage A.D."/>
            <person name="Nellist C.F."/>
            <person name="Bates H."/>
            <person name="Vickerstaff R.J."/>
            <person name="Harrison R.J."/>
        </authorList>
    </citation>
    <scope>NUCLEOTIDE SEQUENCE</scope>
    <source>
        <strain evidence="2">P421</strain>
    </source>
</reference>
<proteinExistence type="predicted"/>
<dbReference type="Proteomes" id="UP000760860">
    <property type="component" value="Unassembled WGS sequence"/>
</dbReference>
<comment type="caution">
    <text evidence="2">The sequence shown here is derived from an EMBL/GenBank/DDBJ whole genome shotgun (WGS) entry which is preliminary data.</text>
</comment>
<protein>
    <submittedName>
        <fullName evidence="2">Uncharacterized protein</fullName>
    </submittedName>
</protein>
<feature type="region of interest" description="Disordered" evidence="1">
    <location>
        <begin position="22"/>
        <end position="94"/>
    </location>
</feature>
<sequence length="94" mass="10675">MDIGKIWRLADEKQEQERLREERRLANKRRYQPRSQWAKEKAAKKAAAESAAKRSREDAELTEVDEASQEGDVLGVGEPAAKRLKVDAVKGSRV</sequence>
<name>A0A8T1GYJ5_9STRA</name>
<accession>A0A8T1GYJ5</accession>
<evidence type="ECO:0000313" key="2">
    <source>
        <dbReference type="EMBL" id="KAG3182192.1"/>
    </source>
</evidence>
<feature type="compositionally biased region" description="Basic and acidic residues" evidence="1">
    <location>
        <begin position="37"/>
        <end position="59"/>
    </location>
</feature>
<dbReference type="AlphaFoldDB" id="A0A8T1GYJ5"/>